<comment type="subcellular location">
    <subcellularLocation>
        <location evidence="1">Endomembrane system</location>
        <topology evidence="1">Multi-pass membrane protein</topology>
    </subcellularLocation>
</comment>
<organism evidence="8 9">
    <name type="scientific">Friedmanniomyces simplex</name>
    <dbReference type="NCBI Taxonomy" id="329884"/>
    <lineage>
        <taxon>Eukaryota</taxon>
        <taxon>Fungi</taxon>
        <taxon>Dikarya</taxon>
        <taxon>Ascomycota</taxon>
        <taxon>Pezizomycotina</taxon>
        <taxon>Dothideomycetes</taxon>
        <taxon>Dothideomycetidae</taxon>
        <taxon>Mycosphaerellales</taxon>
        <taxon>Teratosphaeriaceae</taxon>
        <taxon>Friedmanniomyces</taxon>
    </lineage>
</organism>
<dbReference type="GO" id="GO:0012505">
    <property type="term" value="C:endomembrane system"/>
    <property type="evidence" value="ECO:0007669"/>
    <property type="project" value="UniProtKB-SubCell"/>
</dbReference>
<evidence type="ECO:0000256" key="2">
    <source>
        <dbReference type="ARBA" id="ARBA00022692"/>
    </source>
</evidence>
<dbReference type="PANTHER" id="PTHR31679:SF2">
    <property type="entry name" value="PEROXISOMAL MEMBRANE PROTEIN PEX30-RELATED"/>
    <property type="match status" value="1"/>
</dbReference>
<dbReference type="AlphaFoldDB" id="A0A4U0X563"/>
<feature type="compositionally biased region" description="Basic residues" evidence="5">
    <location>
        <begin position="1"/>
        <end position="12"/>
    </location>
</feature>
<feature type="compositionally biased region" description="Basic and acidic residues" evidence="5">
    <location>
        <begin position="415"/>
        <end position="432"/>
    </location>
</feature>
<evidence type="ECO:0000256" key="3">
    <source>
        <dbReference type="ARBA" id="ARBA00022989"/>
    </source>
</evidence>
<keyword evidence="2" id="KW-0812">Transmembrane</keyword>
<accession>A0A4U0X563</accession>
<keyword evidence="4" id="KW-0472">Membrane</keyword>
<dbReference type="OrthoDB" id="5586090at2759"/>
<dbReference type="InterPro" id="IPR006614">
    <property type="entry name" value="Peroxin/Ferlin"/>
</dbReference>
<evidence type="ECO:0000259" key="6">
    <source>
        <dbReference type="SMART" id="SM00693"/>
    </source>
</evidence>
<keyword evidence="3" id="KW-1133">Transmembrane helix</keyword>
<keyword evidence="9" id="KW-1185">Reference proteome</keyword>
<dbReference type="EMBL" id="NAJQ01000347">
    <property type="protein sequence ID" value="TKA71574.1"/>
    <property type="molecule type" value="Genomic_DNA"/>
</dbReference>
<protein>
    <recommendedName>
        <fullName evidence="6 7">Peroxin/Ferlin domain-containing protein</fullName>
    </recommendedName>
</protein>
<evidence type="ECO:0000313" key="8">
    <source>
        <dbReference type="EMBL" id="TKA71574.1"/>
    </source>
</evidence>
<reference evidence="8 9" key="1">
    <citation type="submission" date="2017-03" db="EMBL/GenBank/DDBJ databases">
        <title>Genomes of endolithic fungi from Antarctica.</title>
        <authorList>
            <person name="Coleine C."/>
            <person name="Masonjones S."/>
            <person name="Stajich J.E."/>
        </authorList>
    </citation>
    <scope>NUCLEOTIDE SEQUENCE [LARGE SCALE GENOMIC DNA]</scope>
    <source>
        <strain evidence="8 9">CCFEE 5184</strain>
    </source>
</reference>
<dbReference type="SMART" id="SM00693">
    <property type="entry name" value="DysFN"/>
    <property type="match status" value="1"/>
</dbReference>
<gene>
    <name evidence="8" type="ORF">B0A55_07670</name>
</gene>
<proteinExistence type="predicted"/>
<evidence type="ECO:0000256" key="4">
    <source>
        <dbReference type="ARBA" id="ARBA00023136"/>
    </source>
</evidence>
<dbReference type="InterPro" id="IPR052646">
    <property type="entry name" value="Peroxisomal_PEX28-32"/>
</dbReference>
<dbReference type="GO" id="GO:0005778">
    <property type="term" value="C:peroxisomal membrane"/>
    <property type="evidence" value="ECO:0007669"/>
    <property type="project" value="UniProtKB-ARBA"/>
</dbReference>
<dbReference type="Pfam" id="PF06398">
    <property type="entry name" value="Pex24p"/>
    <property type="match status" value="2"/>
</dbReference>
<dbReference type="SMART" id="SM00694">
    <property type="entry name" value="DysFC"/>
    <property type="match status" value="1"/>
</dbReference>
<dbReference type="STRING" id="329884.A0A4U0X563"/>
<evidence type="ECO:0000256" key="5">
    <source>
        <dbReference type="SAM" id="MobiDB-lite"/>
    </source>
</evidence>
<feature type="compositionally biased region" description="Basic and acidic residues" evidence="5">
    <location>
        <begin position="445"/>
        <end position="470"/>
    </location>
</feature>
<dbReference type="Proteomes" id="UP000309340">
    <property type="component" value="Unassembled WGS sequence"/>
</dbReference>
<dbReference type="PANTHER" id="PTHR31679">
    <property type="entry name" value="PEROXISOMAL MEMBRANE PROTEIN PEX30-RELATED"/>
    <property type="match status" value="1"/>
</dbReference>
<evidence type="ECO:0000256" key="1">
    <source>
        <dbReference type="ARBA" id="ARBA00004127"/>
    </source>
</evidence>
<name>A0A4U0X563_9PEZI</name>
<dbReference type="InterPro" id="IPR010482">
    <property type="entry name" value="TECPR1-like_DysF"/>
</dbReference>
<feature type="domain" description="Peroxin/Ferlin" evidence="7">
    <location>
        <begin position="325"/>
        <end position="358"/>
    </location>
</feature>
<feature type="region of interest" description="Disordered" evidence="5">
    <location>
        <begin position="1"/>
        <end position="52"/>
    </location>
</feature>
<feature type="domain" description="Peroxin/Ferlin" evidence="6">
    <location>
        <begin position="234"/>
        <end position="302"/>
    </location>
</feature>
<feature type="region of interest" description="Disordered" evidence="5">
    <location>
        <begin position="365"/>
        <end position="479"/>
    </location>
</feature>
<comment type="caution">
    <text evidence="8">The sequence shown here is derived from an EMBL/GenBank/DDBJ whole genome shotgun (WGS) entry which is preliminary data.</text>
</comment>
<evidence type="ECO:0000313" key="9">
    <source>
        <dbReference type="Proteomes" id="UP000309340"/>
    </source>
</evidence>
<sequence length="479" mass="53026">MGLRKKLQKLMKKRDTDTPWMSSMTDKYAKPSSSSSSHADGGSDGAPQPTVAAFSPNQQTAATRGRGSSVLVYQKSPLLVATPPQVTRALAYSHPFILPLNHIAGLLSWTTDDVWESFLLLAAFWFATLYGDDIIRWAGPLVVVMGLILGIYSRRYSPLSSTIWSGEKRSKRKRPDSEPRKSLDEILETLQTFTLRCDVLLDPLLRLTEFLTLTAQSKDSNAPTPGVTKDAMPGVRFGFTIYENQRRWLGLGWTASLLSYERQAWTDEHMNTCPDTGTFELPDTEHDTTKWRWVPGSAWKVEGATTEKERSAKRIGGGGGGDDAGWTYYDNKWHDGRKTDGWDRYTRRRKWIRDAELVDISASDTGTATLADPEGTASPLGAASDDGDPTSPTSTAKRKAGWFGSASKLKTPRTTLEKAKQKQKRLELDRSDAGSGKAGSADSVRSARDDSGEDVHTPTRYREFEWDRSIGEGVMEGLS</sequence>
<dbReference type="GO" id="GO:0007031">
    <property type="term" value="P:peroxisome organization"/>
    <property type="evidence" value="ECO:0007669"/>
    <property type="project" value="TreeGrafter"/>
</dbReference>
<evidence type="ECO:0000259" key="7">
    <source>
        <dbReference type="SMART" id="SM00694"/>
    </source>
</evidence>